<feature type="domain" description="Helix-turn-helix" evidence="1">
    <location>
        <begin position="6"/>
        <end position="51"/>
    </location>
</feature>
<dbReference type="Proteomes" id="UP001204814">
    <property type="component" value="Unassembled WGS sequence"/>
</dbReference>
<comment type="caution">
    <text evidence="2">The sequence shown here is derived from an EMBL/GenBank/DDBJ whole genome shotgun (WGS) entry which is preliminary data.</text>
</comment>
<dbReference type="InterPro" id="IPR041657">
    <property type="entry name" value="HTH_17"/>
</dbReference>
<dbReference type="AlphaFoldDB" id="A0AAP2UHV4"/>
<dbReference type="RefSeq" id="WP_158548285.1">
    <property type="nucleotide sequence ID" value="NZ_JADPGJ010000013.1"/>
</dbReference>
<evidence type="ECO:0000313" key="3">
    <source>
        <dbReference type="Proteomes" id="UP001204814"/>
    </source>
</evidence>
<name>A0AAP2UHV4_9FIRM</name>
<protein>
    <submittedName>
        <fullName evidence="2">Helix-turn-helix domain-containing protein</fullName>
    </submittedName>
</protein>
<dbReference type="Pfam" id="PF12728">
    <property type="entry name" value="HTH_17"/>
    <property type="match status" value="1"/>
</dbReference>
<dbReference type="NCBIfam" id="TIGR01764">
    <property type="entry name" value="excise"/>
    <property type="match status" value="1"/>
</dbReference>
<dbReference type="InterPro" id="IPR010093">
    <property type="entry name" value="SinI_DNA-bd"/>
</dbReference>
<accession>A0AAP2UHV4</accession>
<dbReference type="GO" id="GO:0003677">
    <property type="term" value="F:DNA binding"/>
    <property type="evidence" value="ECO:0007669"/>
    <property type="project" value="InterPro"/>
</dbReference>
<evidence type="ECO:0000259" key="1">
    <source>
        <dbReference type="Pfam" id="PF12728"/>
    </source>
</evidence>
<evidence type="ECO:0000313" key="2">
    <source>
        <dbReference type="EMBL" id="MCQ5063191.1"/>
    </source>
</evidence>
<proteinExistence type="predicted"/>
<dbReference type="InterPro" id="IPR009061">
    <property type="entry name" value="DNA-bd_dom_put_sf"/>
</dbReference>
<reference evidence="2" key="1">
    <citation type="submission" date="2022-06" db="EMBL/GenBank/DDBJ databases">
        <title>Isolation of gut microbiota from human fecal samples.</title>
        <authorList>
            <person name="Pamer E.G."/>
            <person name="Barat B."/>
            <person name="Waligurski E."/>
            <person name="Medina S."/>
            <person name="Paddock L."/>
            <person name="Mostad J."/>
        </authorList>
    </citation>
    <scope>NUCLEOTIDE SEQUENCE</scope>
    <source>
        <strain evidence="2">DFI.6.24</strain>
    </source>
</reference>
<dbReference type="EMBL" id="JANGBO010000031">
    <property type="protein sequence ID" value="MCQ5063191.1"/>
    <property type="molecule type" value="Genomic_DNA"/>
</dbReference>
<organism evidence="2 3">
    <name type="scientific">Faecalibacillus intestinalis</name>
    <dbReference type="NCBI Taxonomy" id="1982626"/>
    <lineage>
        <taxon>Bacteria</taxon>
        <taxon>Bacillati</taxon>
        <taxon>Bacillota</taxon>
        <taxon>Erysipelotrichia</taxon>
        <taxon>Erysipelotrichales</taxon>
        <taxon>Coprobacillaceae</taxon>
        <taxon>Faecalibacillus</taxon>
    </lineage>
</organism>
<gene>
    <name evidence="2" type="ORF">NE542_15360</name>
</gene>
<dbReference type="SUPFAM" id="SSF46955">
    <property type="entry name" value="Putative DNA-binding domain"/>
    <property type="match status" value="1"/>
</dbReference>
<sequence length="79" mass="8906">MDDLKLFTREEVAELFNVHVATITMLKDAGVLSAIKIGKGYMFPKESIINFENNYLNLDVSNMKKAIASRAIVESRDNI</sequence>